<name>A0A9Q3PIN2_9BASI</name>
<reference evidence="1" key="1">
    <citation type="submission" date="2021-03" db="EMBL/GenBank/DDBJ databases">
        <title>Draft genome sequence of rust myrtle Austropuccinia psidii MF-1, a brazilian biotype.</title>
        <authorList>
            <person name="Quecine M.C."/>
            <person name="Pachon D.M.R."/>
            <person name="Bonatelli M.L."/>
            <person name="Correr F.H."/>
            <person name="Franceschini L.M."/>
            <person name="Leite T.F."/>
            <person name="Margarido G.R.A."/>
            <person name="Almeida C.A."/>
            <person name="Ferrarezi J.A."/>
            <person name="Labate C.A."/>
        </authorList>
    </citation>
    <scope>NUCLEOTIDE SEQUENCE</scope>
    <source>
        <strain evidence="1">MF-1</strain>
    </source>
</reference>
<proteinExistence type="predicted"/>
<keyword evidence="2" id="KW-1185">Reference proteome</keyword>
<dbReference type="AlphaFoldDB" id="A0A9Q3PIN2"/>
<dbReference type="EMBL" id="AVOT02071602">
    <property type="protein sequence ID" value="MBW0561847.1"/>
    <property type="molecule type" value="Genomic_DNA"/>
</dbReference>
<accession>A0A9Q3PIN2</accession>
<sequence>MLSQIQPSLTKKLDTWRETHSYASTPERLVHMEYGQRNFNLEKIMGRNWNNKSENIIQSNDFPKASEKDENLEYQQIFHTLRREKNWNQRKPGSNPSHREFLAYGRAQSDSRTPRHGGRYYIFPMVVQQL</sequence>
<comment type="caution">
    <text evidence="1">The sequence shown here is derived from an EMBL/GenBank/DDBJ whole genome shotgun (WGS) entry which is preliminary data.</text>
</comment>
<protein>
    <submittedName>
        <fullName evidence="1">Uncharacterized protein</fullName>
    </submittedName>
</protein>
<gene>
    <name evidence="1" type="ORF">O181_101562</name>
</gene>
<evidence type="ECO:0000313" key="2">
    <source>
        <dbReference type="Proteomes" id="UP000765509"/>
    </source>
</evidence>
<organism evidence="1 2">
    <name type="scientific">Austropuccinia psidii MF-1</name>
    <dbReference type="NCBI Taxonomy" id="1389203"/>
    <lineage>
        <taxon>Eukaryota</taxon>
        <taxon>Fungi</taxon>
        <taxon>Dikarya</taxon>
        <taxon>Basidiomycota</taxon>
        <taxon>Pucciniomycotina</taxon>
        <taxon>Pucciniomycetes</taxon>
        <taxon>Pucciniales</taxon>
        <taxon>Sphaerophragmiaceae</taxon>
        <taxon>Austropuccinia</taxon>
    </lineage>
</organism>
<evidence type="ECO:0000313" key="1">
    <source>
        <dbReference type="EMBL" id="MBW0561847.1"/>
    </source>
</evidence>
<dbReference type="Proteomes" id="UP000765509">
    <property type="component" value="Unassembled WGS sequence"/>
</dbReference>